<dbReference type="OrthoDB" id="17199at2759"/>
<feature type="domain" description="ERV/ALR sulfhydryl oxidase" evidence="7">
    <location>
        <begin position="22"/>
        <end position="120"/>
    </location>
</feature>
<keyword evidence="9" id="KW-1185">Reference proteome</keyword>
<evidence type="ECO:0000256" key="3">
    <source>
        <dbReference type="ARBA" id="ARBA00022827"/>
    </source>
</evidence>
<dbReference type="EC" id="1.8.3.2" evidence="6"/>
<dbReference type="InterPro" id="IPR039799">
    <property type="entry name" value="ALR/ERV"/>
</dbReference>
<keyword evidence="3 6" id="KW-0274">FAD</keyword>
<dbReference type="InterPro" id="IPR017905">
    <property type="entry name" value="ERV/ALR_sulphydryl_oxidase"/>
</dbReference>
<evidence type="ECO:0000313" key="9">
    <source>
        <dbReference type="Proteomes" id="UP000603453"/>
    </source>
</evidence>
<dbReference type="InterPro" id="IPR036774">
    <property type="entry name" value="ERV/ALR_sulphydryl_oxid_sf"/>
</dbReference>
<dbReference type="Proteomes" id="UP000603453">
    <property type="component" value="Unassembled WGS sequence"/>
</dbReference>
<dbReference type="EMBL" id="JAEPRD010000039">
    <property type="protein sequence ID" value="KAG2205085.1"/>
    <property type="molecule type" value="Genomic_DNA"/>
</dbReference>
<evidence type="ECO:0000256" key="6">
    <source>
        <dbReference type="RuleBase" id="RU371123"/>
    </source>
</evidence>
<dbReference type="SUPFAM" id="SSF69000">
    <property type="entry name" value="FAD-dependent thiol oxidase"/>
    <property type="match status" value="1"/>
</dbReference>
<evidence type="ECO:0000256" key="1">
    <source>
        <dbReference type="ARBA" id="ARBA00001974"/>
    </source>
</evidence>
<protein>
    <recommendedName>
        <fullName evidence="6">Sulfhydryl oxidase</fullName>
        <ecNumber evidence="6">1.8.3.2</ecNumber>
    </recommendedName>
</protein>
<gene>
    <name evidence="8" type="ORF">INT47_002179</name>
</gene>
<dbReference type="GO" id="GO:0016971">
    <property type="term" value="F:flavin-dependent sulfhydryl oxidase activity"/>
    <property type="evidence" value="ECO:0007669"/>
    <property type="project" value="InterPro"/>
</dbReference>
<organism evidence="8 9">
    <name type="scientific">Mucor saturninus</name>
    <dbReference type="NCBI Taxonomy" id="64648"/>
    <lineage>
        <taxon>Eukaryota</taxon>
        <taxon>Fungi</taxon>
        <taxon>Fungi incertae sedis</taxon>
        <taxon>Mucoromycota</taxon>
        <taxon>Mucoromycotina</taxon>
        <taxon>Mucoromycetes</taxon>
        <taxon>Mucorales</taxon>
        <taxon>Mucorineae</taxon>
        <taxon>Mucoraceae</taxon>
        <taxon>Mucor</taxon>
    </lineage>
</organism>
<keyword evidence="2 6" id="KW-0285">Flavoprotein</keyword>
<comment type="caution">
    <text evidence="8">The sequence shown here is derived from an EMBL/GenBank/DDBJ whole genome shotgun (WGS) entry which is preliminary data.</text>
</comment>
<dbReference type="PANTHER" id="PTHR12645:SF0">
    <property type="entry name" value="FAD-LINKED SULFHYDRYL OXIDASE ALR"/>
    <property type="match status" value="1"/>
</dbReference>
<dbReference type="AlphaFoldDB" id="A0A8H7V2T1"/>
<name>A0A8H7V2T1_9FUNG</name>
<sequence>CLITPISDSLKKDENAWLNENCPADSVNLGKAAWTLLHTTAAYYPDRPAPSQMDSMRLFMSSFIDNYPCFKKEFKEYMVEEPVRVGSRKKLSEWLCRQHNKVNERLGKPSFDCKFVLDRWLQGSLKQCDQ</sequence>
<comment type="cofactor">
    <cofactor evidence="1 6">
        <name>FAD</name>
        <dbReference type="ChEBI" id="CHEBI:57692"/>
    </cofactor>
</comment>
<feature type="non-terminal residue" evidence="8">
    <location>
        <position position="1"/>
    </location>
</feature>
<dbReference type="PANTHER" id="PTHR12645">
    <property type="entry name" value="ALR/ERV"/>
    <property type="match status" value="1"/>
</dbReference>
<dbReference type="PROSITE" id="PS51324">
    <property type="entry name" value="ERV_ALR"/>
    <property type="match status" value="1"/>
</dbReference>
<keyword evidence="4 6" id="KW-0560">Oxidoreductase</keyword>
<evidence type="ECO:0000313" key="8">
    <source>
        <dbReference type="EMBL" id="KAG2205085.1"/>
    </source>
</evidence>
<keyword evidence="5" id="KW-1015">Disulfide bond</keyword>
<dbReference type="Gene3D" id="1.20.120.310">
    <property type="entry name" value="ERV/ALR sulfhydryl oxidase domain"/>
    <property type="match status" value="1"/>
</dbReference>
<proteinExistence type="predicted"/>
<dbReference type="Pfam" id="PF04777">
    <property type="entry name" value="Evr1_Alr"/>
    <property type="match status" value="1"/>
</dbReference>
<evidence type="ECO:0000259" key="7">
    <source>
        <dbReference type="PROSITE" id="PS51324"/>
    </source>
</evidence>
<dbReference type="GO" id="GO:0050660">
    <property type="term" value="F:flavin adenine dinucleotide binding"/>
    <property type="evidence" value="ECO:0007669"/>
    <property type="project" value="TreeGrafter"/>
</dbReference>
<accession>A0A8H7V2T1</accession>
<evidence type="ECO:0000256" key="2">
    <source>
        <dbReference type="ARBA" id="ARBA00022630"/>
    </source>
</evidence>
<dbReference type="GO" id="GO:0005739">
    <property type="term" value="C:mitochondrion"/>
    <property type="evidence" value="ECO:0007669"/>
    <property type="project" value="TreeGrafter"/>
</dbReference>
<reference evidence="8" key="1">
    <citation type="submission" date="2020-12" db="EMBL/GenBank/DDBJ databases">
        <title>Metabolic potential, ecology and presence of endohyphal bacteria is reflected in genomic diversity of Mucoromycotina.</title>
        <authorList>
            <person name="Muszewska A."/>
            <person name="Okrasinska A."/>
            <person name="Steczkiewicz K."/>
            <person name="Drgas O."/>
            <person name="Orlowska M."/>
            <person name="Perlinska-Lenart U."/>
            <person name="Aleksandrzak-Piekarczyk T."/>
            <person name="Szatraj K."/>
            <person name="Zielenkiewicz U."/>
            <person name="Pilsyk S."/>
            <person name="Malc E."/>
            <person name="Mieczkowski P."/>
            <person name="Kruszewska J.S."/>
            <person name="Biernat P."/>
            <person name="Pawlowska J."/>
        </authorList>
    </citation>
    <scope>NUCLEOTIDE SEQUENCE</scope>
    <source>
        <strain evidence="8">WA0000017839</strain>
    </source>
</reference>
<comment type="catalytic activity">
    <reaction evidence="6">
        <text>2 R'C(R)SH + O2 = R'C(R)S-S(R)CR' + H2O2</text>
        <dbReference type="Rhea" id="RHEA:17357"/>
        <dbReference type="ChEBI" id="CHEBI:15379"/>
        <dbReference type="ChEBI" id="CHEBI:16240"/>
        <dbReference type="ChEBI" id="CHEBI:16520"/>
        <dbReference type="ChEBI" id="CHEBI:17412"/>
        <dbReference type="EC" id="1.8.3.2"/>
    </reaction>
</comment>
<evidence type="ECO:0000256" key="4">
    <source>
        <dbReference type="ARBA" id="ARBA00023002"/>
    </source>
</evidence>
<evidence type="ECO:0000256" key="5">
    <source>
        <dbReference type="ARBA" id="ARBA00023157"/>
    </source>
</evidence>